<dbReference type="AlphaFoldDB" id="A0AA38JH23"/>
<evidence type="ECO:0000256" key="5">
    <source>
        <dbReference type="ARBA" id="ARBA00022801"/>
    </source>
</evidence>
<evidence type="ECO:0000256" key="4">
    <source>
        <dbReference type="ARBA" id="ARBA00022729"/>
    </source>
</evidence>
<sequence>MKTNKLWIALPLLCSTFCAAEEFPKFPFTLLPLEPFFDNQAASVNGSIADFDGQGNSFDGQFLPVGSYAYDGITYQLPTIWGTGNDNVIANSQTLSLSNSTFVHELHALYSGDNSGDATFTVDRFMLTFLDGSTQTLTLEASNWWGWPDLNPGIIQTPYSLQTNGTSKNFNHTSIFQWSTAVSSEQPLTSITFPEVNPGHRLHLFSMAFSPSNNSVADGPSLVVRRARFTSRWEMVNNTRAQAVHITIANLLPTSSLSFNTSVNSQHTIEISGPGITTVTPGMVYRLVPGDQARVDVLITGSTTGSNATITIKNSTGKVVGTSTGWPVTALLTHYSADTASLSAHETPTWWRKAKYGIFIHWGVYSYPAWAPPSEYAEWYNYYLHNPPNSSSPTWVHHLATYGQNILYDDFISDFTASKFNASAWLDLFDRAGAKYFVQVTKHHDGFALFDTGNTTNRSSVILGPKRDLLKELFDTAAAEKPHIHRGTYYSLPEWFNPDYAKYGFGEWPGGLARNPFNTTPTFEPYTGHLDISDYIEDLQYPHMLTLATQYNTEIMWCDIGGPNNTLDFAAEFYNHALANGYQVTMNNRCGAVPDFNTPEYETFNSIQTSSWESNEGMDPFSYGLNTATNASEYKNGTTIIQTLVDIVSKNGNFLLDIGPTAEGEIIAPMADNLLEAGVWLEYAGDCVYDTEYWFQTSQDPNPQNGLAPARFTTTPTTFCIVAFDAPTENELVIHKRLPLLPGDAITLLTPGKNQSSLAWSTDSSGNLIINVPASMVGEIQYAWAFKATYNLAEPSDLYYISQQYD</sequence>
<dbReference type="PANTHER" id="PTHR10030:SF37">
    <property type="entry name" value="ALPHA-L-FUCOSIDASE-RELATED"/>
    <property type="match status" value="1"/>
</dbReference>
<reference evidence="9" key="2">
    <citation type="journal article" date="2023" name="Proc. Natl. Acad. Sci. U.S.A.">
        <title>A global phylogenomic analysis of the shiitake genus Lentinula.</title>
        <authorList>
            <person name="Sierra-Patev S."/>
            <person name="Min B."/>
            <person name="Naranjo-Ortiz M."/>
            <person name="Looney B."/>
            <person name="Konkel Z."/>
            <person name="Slot J.C."/>
            <person name="Sakamoto Y."/>
            <person name="Steenwyk J.L."/>
            <person name="Rokas A."/>
            <person name="Carro J."/>
            <person name="Camarero S."/>
            <person name="Ferreira P."/>
            <person name="Molpeceres G."/>
            <person name="Ruiz-Duenas F.J."/>
            <person name="Serrano A."/>
            <person name="Henrissat B."/>
            <person name="Drula E."/>
            <person name="Hughes K.W."/>
            <person name="Mata J.L."/>
            <person name="Ishikawa N.K."/>
            <person name="Vargas-Isla R."/>
            <person name="Ushijima S."/>
            <person name="Smith C.A."/>
            <person name="Donoghue J."/>
            <person name="Ahrendt S."/>
            <person name="Andreopoulos W."/>
            <person name="He G."/>
            <person name="LaButti K."/>
            <person name="Lipzen A."/>
            <person name="Ng V."/>
            <person name="Riley R."/>
            <person name="Sandor L."/>
            <person name="Barry K."/>
            <person name="Martinez A.T."/>
            <person name="Xiao Y."/>
            <person name="Gibbons J.G."/>
            <person name="Terashima K."/>
            <person name="Grigoriev I.V."/>
            <person name="Hibbett D."/>
        </authorList>
    </citation>
    <scope>NUCLEOTIDE SEQUENCE</scope>
    <source>
        <strain evidence="9">ET3784</strain>
    </source>
</reference>
<dbReference type="PANTHER" id="PTHR10030">
    <property type="entry name" value="ALPHA-L-FUCOSIDASE"/>
    <property type="match status" value="1"/>
</dbReference>
<protein>
    <recommendedName>
        <fullName evidence="3">alpha-L-fucosidase</fullName>
        <ecNumber evidence="3">3.2.1.51</ecNumber>
    </recommendedName>
</protein>
<dbReference type="InterPro" id="IPR016286">
    <property type="entry name" value="FUC_metazoa-typ"/>
</dbReference>
<dbReference type="GO" id="GO:0006004">
    <property type="term" value="P:fucose metabolic process"/>
    <property type="evidence" value="ECO:0007669"/>
    <property type="project" value="InterPro"/>
</dbReference>
<evidence type="ECO:0000256" key="6">
    <source>
        <dbReference type="ARBA" id="ARBA00023295"/>
    </source>
</evidence>
<keyword evidence="10" id="KW-1185">Reference proteome</keyword>
<dbReference type="EMBL" id="JANVFO010000056">
    <property type="protein sequence ID" value="KAJ3722160.1"/>
    <property type="molecule type" value="Genomic_DNA"/>
</dbReference>
<dbReference type="InterPro" id="IPR000933">
    <property type="entry name" value="Glyco_hydro_29"/>
</dbReference>
<gene>
    <name evidence="9" type="ORF">DFJ43DRAFT_670455</name>
</gene>
<evidence type="ECO:0000256" key="7">
    <source>
        <dbReference type="SAM" id="SignalP"/>
    </source>
</evidence>
<comment type="caution">
    <text evidence="9">The sequence shown here is derived from an EMBL/GenBank/DDBJ whole genome shotgun (WGS) entry which is preliminary data.</text>
</comment>
<dbReference type="SMART" id="SM00812">
    <property type="entry name" value="Alpha_L_fucos"/>
    <property type="match status" value="1"/>
</dbReference>
<evidence type="ECO:0000256" key="2">
    <source>
        <dbReference type="ARBA" id="ARBA00007951"/>
    </source>
</evidence>
<accession>A0AA38JH23</accession>
<dbReference type="InterPro" id="IPR017853">
    <property type="entry name" value="GH"/>
</dbReference>
<dbReference type="PRINTS" id="PR00741">
    <property type="entry name" value="GLHYDRLASE29"/>
</dbReference>
<feature type="domain" description="Glycoside hydrolase family 29 N-terminal" evidence="8">
    <location>
        <begin position="333"/>
        <end position="685"/>
    </location>
</feature>
<name>A0AA38JH23_9AGAR</name>
<dbReference type="Proteomes" id="UP001176059">
    <property type="component" value="Unassembled WGS sequence"/>
</dbReference>
<comment type="function">
    <text evidence="1">Alpha-L-fucosidase is responsible for hydrolyzing the alpha-1,6-linked fucose joined to the reducing-end N-acetylglucosamine of the carbohydrate moieties of glycoproteins.</text>
</comment>
<keyword evidence="6" id="KW-0326">Glycosidase</keyword>
<dbReference type="InterPro" id="IPR057739">
    <property type="entry name" value="Glyco_hydro_29_N"/>
</dbReference>
<evidence type="ECO:0000256" key="1">
    <source>
        <dbReference type="ARBA" id="ARBA00004071"/>
    </source>
</evidence>
<reference evidence="9" key="1">
    <citation type="submission" date="2022-08" db="EMBL/GenBank/DDBJ databases">
        <authorList>
            <consortium name="DOE Joint Genome Institute"/>
            <person name="Min B."/>
            <person name="Sierra-Patev S."/>
            <person name="Naranjo-Ortiz M."/>
            <person name="Looney B."/>
            <person name="Konkel Z."/>
            <person name="Slot J.C."/>
            <person name="Sakamoto Y."/>
            <person name="Steenwyk J.L."/>
            <person name="Rokas A."/>
            <person name="Carro J."/>
            <person name="Camarero S."/>
            <person name="Ferreira P."/>
            <person name="Molpeceres G."/>
            <person name="Ruiz-duenas F.J."/>
            <person name="Serrano A."/>
            <person name="Henrissat B."/>
            <person name="Drula E."/>
            <person name="Hughes K.W."/>
            <person name="Mata J.L."/>
            <person name="Ishikawa N.K."/>
            <person name="Vargas-Isla R."/>
            <person name="Ushijima S."/>
            <person name="Smith C.A."/>
            <person name="Ahrendt S."/>
            <person name="Andreopoulos W."/>
            <person name="He G."/>
            <person name="LaButti K."/>
            <person name="Lipzen A."/>
            <person name="Ng V."/>
            <person name="Riley R."/>
            <person name="Sandor L."/>
            <person name="Barry K."/>
            <person name="Martinez A.T."/>
            <person name="Xiao Y."/>
            <person name="Gibbons J.G."/>
            <person name="Terashima K."/>
            <person name="Hibbett D.S."/>
            <person name="Grigoriev I.V."/>
        </authorList>
    </citation>
    <scope>NUCLEOTIDE SEQUENCE</scope>
    <source>
        <strain evidence="9">ET3784</strain>
    </source>
</reference>
<dbReference type="Pfam" id="PF01120">
    <property type="entry name" value="Alpha_L_fucos"/>
    <property type="match status" value="1"/>
</dbReference>
<dbReference type="SUPFAM" id="SSF51445">
    <property type="entry name" value="(Trans)glycosidases"/>
    <property type="match status" value="1"/>
</dbReference>
<organism evidence="9 10">
    <name type="scientific">Lentinula guzmanii</name>
    <dbReference type="NCBI Taxonomy" id="2804957"/>
    <lineage>
        <taxon>Eukaryota</taxon>
        <taxon>Fungi</taxon>
        <taxon>Dikarya</taxon>
        <taxon>Basidiomycota</taxon>
        <taxon>Agaricomycotina</taxon>
        <taxon>Agaricomycetes</taxon>
        <taxon>Agaricomycetidae</taxon>
        <taxon>Agaricales</taxon>
        <taxon>Marasmiineae</taxon>
        <taxon>Omphalotaceae</taxon>
        <taxon>Lentinula</taxon>
    </lineage>
</organism>
<evidence type="ECO:0000259" key="8">
    <source>
        <dbReference type="Pfam" id="PF01120"/>
    </source>
</evidence>
<dbReference type="GO" id="GO:0004560">
    <property type="term" value="F:alpha-L-fucosidase activity"/>
    <property type="evidence" value="ECO:0007669"/>
    <property type="project" value="UniProtKB-EC"/>
</dbReference>
<evidence type="ECO:0000256" key="3">
    <source>
        <dbReference type="ARBA" id="ARBA00012662"/>
    </source>
</evidence>
<dbReference type="GO" id="GO:0016139">
    <property type="term" value="P:glycoside catabolic process"/>
    <property type="evidence" value="ECO:0007669"/>
    <property type="project" value="TreeGrafter"/>
</dbReference>
<feature type="chain" id="PRO_5041336536" description="alpha-L-fucosidase" evidence="7">
    <location>
        <begin position="21"/>
        <end position="806"/>
    </location>
</feature>
<feature type="signal peptide" evidence="7">
    <location>
        <begin position="1"/>
        <end position="20"/>
    </location>
</feature>
<evidence type="ECO:0000313" key="9">
    <source>
        <dbReference type="EMBL" id="KAJ3722160.1"/>
    </source>
</evidence>
<dbReference type="EC" id="3.2.1.51" evidence="3"/>
<keyword evidence="5 9" id="KW-0378">Hydrolase</keyword>
<keyword evidence="4 7" id="KW-0732">Signal</keyword>
<comment type="similarity">
    <text evidence="2">Belongs to the glycosyl hydrolase 29 family.</text>
</comment>
<evidence type="ECO:0000313" key="10">
    <source>
        <dbReference type="Proteomes" id="UP001176059"/>
    </source>
</evidence>
<dbReference type="Gene3D" id="3.20.20.80">
    <property type="entry name" value="Glycosidases"/>
    <property type="match status" value="1"/>
</dbReference>
<proteinExistence type="inferred from homology"/>